<feature type="domain" description="Lysozyme inhibitor LprI-like N-terminal" evidence="2">
    <location>
        <begin position="24"/>
        <end position="124"/>
    </location>
</feature>
<dbReference type="Gene3D" id="1.20.1270.180">
    <property type="match status" value="1"/>
</dbReference>
<accession>A0A1D9LBQ1</accession>
<dbReference type="RefSeq" id="WP_046155782.1">
    <property type="nucleotide sequence ID" value="NZ_CP017707.1"/>
</dbReference>
<dbReference type="Pfam" id="PF07007">
    <property type="entry name" value="LprI"/>
    <property type="match status" value="1"/>
</dbReference>
<evidence type="ECO:0000313" key="3">
    <source>
        <dbReference type="EMBL" id="AOZ48682.1"/>
    </source>
</evidence>
<organism evidence="3 4">
    <name type="scientific">Chromobacterium vaccinii</name>
    <dbReference type="NCBI Taxonomy" id="1108595"/>
    <lineage>
        <taxon>Bacteria</taxon>
        <taxon>Pseudomonadati</taxon>
        <taxon>Pseudomonadota</taxon>
        <taxon>Betaproteobacteria</taxon>
        <taxon>Neisseriales</taxon>
        <taxon>Chromobacteriaceae</taxon>
        <taxon>Chromobacterium</taxon>
    </lineage>
</organism>
<evidence type="ECO:0000259" key="2">
    <source>
        <dbReference type="Pfam" id="PF07007"/>
    </source>
</evidence>
<dbReference type="KEGG" id="cvc:BKX93_00835"/>
<sequence>MRLTPLLLGVLLASPAWSGALDDCEQSKADSPAVAACLQQRHGETSRRLAAQEDKALDAMRKLDAATDGRFHAARELRRARQSYRDYRRQHCDWVEASYASGNGAARARLACEIDLDTQRLADLARHS</sequence>
<feature type="chain" id="PRO_5009443012" description="Lysozyme inhibitor LprI-like N-terminal domain-containing protein" evidence="1">
    <location>
        <begin position="19"/>
        <end position="128"/>
    </location>
</feature>
<evidence type="ECO:0000313" key="4">
    <source>
        <dbReference type="Proteomes" id="UP000178776"/>
    </source>
</evidence>
<dbReference type="GeneID" id="68839771"/>
<feature type="signal peptide" evidence="1">
    <location>
        <begin position="1"/>
        <end position="18"/>
    </location>
</feature>
<name>A0A1D9LBQ1_9NEIS</name>
<gene>
    <name evidence="3" type="ORF">BKX93_00835</name>
</gene>
<dbReference type="AlphaFoldDB" id="A0A1D9LBQ1"/>
<dbReference type="Proteomes" id="UP000178776">
    <property type="component" value="Chromosome"/>
</dbReference>
<proteinExistence type="predicted"/>
<dbReference type="EMBL" id="CP017707">
    <property type="protein sequence ID" value="AOZ48682.1"/>
    <property type="molecule type" value="Genomic_DNA"/>
</dbReference>
<dbReference type="STRING" id="1108595.BKX93_00835"/>
<reference evidence="3 4" key="1">
    <citation type="submission" date="2016-10" db="EMBL/GenBank/DDBJ databases">
        <title>Chromobacterium muskegensis sp. nov., an insecticidal bacterium isolated from Sphagnum bogs.</title>
        <authorList>
            <person name="Sparks M.E."/>
            <person name="Blackburn M.B."/>
            <person name="Gundersen-Rindal D.E."/>
            <person name="Mitchell A."/>
            <person name="Farrar R."/>
            <person name="Kuhar D."/>
        </authorList>
    </citation>
    <scope>NUCLEOTIDE SEQUENCE [LARGE SCALE GENOMIC DNA]</scope>
    <source>
        <strain evidence="3 4">21-1</strain>
    </source>
</reference>
<dbReference type="InterPro" id="IPR009739">
    <property type="entry name" value="LprI-like_N"/>
</dbReference>
<evidence type="ECO:0000256" key="1">
    <source>
        <dbReference type="SAM" id="SignalP"/>
    </source>
</evidence>
<protein>
    <recommendedName>
        <fullName evidence="2">Lysozyme inhibitor LprI-like N-terminal domain-containing protein</fullName>
    </recommendedName>
</protein>
<keyword evidence="1" id="KW-0732">Signal</keyword>